<proteinExistence type="predicted"/>
<dbReference type="SMART" id="SM00332">
    <property type="entry name" value="PP2Cc"/>
    <property type="match status" value="1"/>
</dbReference>
<name>A0ABQ2F3J0_9MICO</name>
<evidence type="ECO:0000256" key="1">
    <source>
        <dbReference type="SAM" id="MobiDB-lite"/>
    </source>
</evidence>
<accession>A0ABQ2F3J0</accession>
<comment type="caution">
    <text evidence="3">The sequence shown here is derived from an EMBL/GenBank/DDBJ whole genome shotgun (WGS) entry which is preliminary data.</text>
</comment>
<dbReference type="InterPro" id="IPR001932">
    <property type="entry name" value="PPM-type_phosphatase-like_dom"/>
</dbReference>
<sequence length="512" mass="53715">MVALRYAARTNVGLGSKSRNEDSAYAGPELLVLCDGMGGHAAGDVASSLVVSELVHLDGESHGADDSLDILERALDEANSRLADVMEVYPDSDGMGTTCIAMMRTGTKLAVANIGDSRAYLLRDGRLTQITKDHSFVQKLLDEGRISKDEAQHHPQRSLVTRVLTGRPEDTPDLSLRELRVGDRLLLCSDGLTDYVAEDTVAELLRRDDRSPGQVADELVQVALRAATRDNVTVVVADLVHAREGTTKPQVVGAASERRRAQTIGQLTPAEKAAQLTREATGTTLADPPVLAEEGPSSPVLRWLRRSLVAAALVVVLGAAGWGAWAWSQQQYFVGEQDGVVTIYRGVSQDLGPVSLSTAEDLTDLRVDALPAFYQDQVRRTLSADDRAGAETIVTELRQLAQGRCVPVVVLPDGTRTSQVPPGAVAVTLDPDEAARAALPVPTGAAGDGADDAVATATAGEPATSGAGGLRDPLDAGVGLGDDSAGATDDSVAATADDARPTVQVLYPEGCP</sequence>
<dbReference type="InterPro" id="IPR036457">
    <property type="entry name" value="PPM-type-like_dom_sf"/>
</dbReference>
<dbReference type="Pfam" id="PF13672">
    <property type="entry name" value="PP2C_2"/>
    <property type="match status" value="1"/>
</dbReference>
<dbReference type="EMBL" id="BMLB01000001">
    <property type="protein sequence ID" value="GGK55829.1"/>
    <property type="molecule type" value="Genomic_DNA"/>
</dbReference>
<feature type="compositionally biased region" description="Low complexity" evidence="1">
    <location>
        <begin position="481"/>
        <end position="496"/>
    </location>
</feature>
<protein>
    <submittedName>
        <fullName evidence="3">Serine/threonine protein phosphatase</fullName>
    </submittedName>
</protein>
<evidence type="ECO:0000259" key="2">
    <source>
        <dbReference type="PROSITE" id="PS51746"/>
    </source>
</evidence>
<organism evidence="3 4">
    <name type="scientific">Ornithinimicrobium pekingense</name>
    <dbReference type="NCBI Taxonomy" id="384677"/>
    <lineage>
        <taxon>Bacteria</taxon>
        <taxon>Bacillati</taxon>
        <taxon>Actinomycetota</taxon>
        <taxon>Actinomycetes</taxon>
        <taxon>Micrococcales</taxon>
        <taxon>Ornithinimicrobiaceae</taxon>
        <taxon>Ornithinimicrobium</taxon>
    </lineage>
</organism>
<dbReference type="SUPFAM" id="SSF81606">
    <property type="entry name" value="PP2C-like"/>
    <property type="match status" value="1"/>
</dbReference>
<dbReference type="RefSeq" id="WP_022921203.1">
    <property type="nucleotide sequence ID" value="NZ_BMLB01000001.1"/>
</dbReference>
<reference evidence="4" key="1">
    <citation type="journal article" date="2019" name="Int. J. Syst. Evol. Microbiol.">
        <title>The Global Catalogue of Microorganisms (GCM) 10K type strain sequencing project: providing services to taxonomists for standard genome sequencing and annotation.</title>
        <authorList>
            <consortium name="The Broad Institute Genomics Platform"/>
            <consortium name="The Broad Institute Genome Sequencing Center for Infectious Disease"/>
            <person name="Wu L."/>
            <person name="Ma J."/>
        </authorList>
    </citation>
    <scope>NUCLEOTIDE SEQUENCE [LARGE SCALE GENOMIC DNA]</scope>
    <source>
        <strain evidence="4">CGMCC 1.5362</strain>
    </source>
</reference>
<dbReference type="Gene3D" id="3.60.40.10">
    <property type="entry name" value="PPM-type phosphatase domain"/>
    <property type="match status" value="1"/>
</dbReference>
<feature type="region of interest" description="Disordered" evidence="1">
    <location>
        <begin position="456"/>
        <end position="512"/>
    </location>
</feature>
<gene>
    <name evidence="3" type="ORF">GCM10011509_00160</name>
</gene>
<dbReference type="SMART" id="SM00331">
    <property type="entry name" value="PP2C_SIG"/>
    <property type="match status" value="1"/>
</dbReference>
<keyword evidence="4" id="KW-1185">Reference proteome</keyword>
<feature type="region of interest" description="Disordered" evidence="1">
    <location>
        <begin position="269"/>
        <end position="291"/>
    </location>
</feature>
<dbReference type="PANTHER" id="PTHR13832">
    <property type="entry name" value="PROTEIN PHOSPHATASE 2C"/>
    <property type="match status" value="1"/>
</dbReference>
<evidence type="ECO:0000313" key="4">
    <source>
        <dbReference type="Proteomes" id="UP000662111"/>
    </source>
</evidence>
<feature type="domain" description="PPM-type phosphatase" evidence="2">
    <location>
        <begin position="5"/>
        <end position="239"/>
    </location>
</feature>
<dbReference type="InterPro" id="IPR015655">
    <property type="entry name" value="PP2C"/>
</dbReference>
<dbReference type="PROSITE" id="PS51746">
    <property type="entry name" value="PPM_2"/>
    <property type="match status" value="1"/>
</dbReference>
<dbReference type="PANTHER" id="PTHR13832:SF827">
    <property type="entry name" value="PROTEIN PHOSPHATASE 1L"/>
    <property type="match status" value="1"/>
</dbReference>
<dbReference type="CDD" id="cd00143">
    <property type="entry name" value="PP2Cc"/>
    <property type="match status" value="1"/>
</dbReference>
<dbReference type="Proteomes" id="UP000662111">
    <property type="component" value="Unassembled WGS sequence"/>
</dbReference>
<evidence type="ECO:0000313" key="3">
    <source>
        <dbReference type="EMBL" id="GGK55829.1"/>
    </source>
</evidence>